<keyword evidence="3 5" id="KW-1133">Transmembrane helix</keyword>
<evidence type="ECO:0000313" key="8">
    <source>
        <dbReference type="Proteomes" id="UP000605848"/>
    </source>
</evidence>
<dbReference type="PANTHER" id="PTHR37422:SF13">
    <property type="entry name" value="LIPOPOLYSACCHARIDE BIOSYNTHESIS PROTEIN PA4999-RELATED"/>
    <property type="match status" value="1"/>
</dbReference>
<gene>
    <name evidence="7" type="ORF">JKG68_26405</name>
</gene>
<protein>
    <submittedName>
        <fullName evidence="7">O-antigen ligase family protein</fullName>
    </submittedName>
</protein>
<evidence type="ECO:0000256" key="5">
    <source>
        <dbReference type="SAM" id="Phobius"/>
    </source>
</evidence>
<feature type="transmembrane region" description="Helical" evidence="5">
    <location>
        <begin position="123"/>
        <end position="141"/>
    </location>
</feature>
<keyword evidence="7" id="KW-0436">Ligase</keyword>
<evidence type="ECO:0000259" key="6">
    <source>
        <dbReference type="Pfam" id="PF04932"/>
    </source>
</evidence>
<dbReference type="Proteomes" id="UP000605848">
    <property type="component" value="Unassembled WGS sequence"/>
</dbReference>
<feature type="transmembrane region" description="Helical" evidence="5">
    <location>
        <begin position="153"/>
        <end position="174"/>
    </location>
</feature>
<feature type="domain" description="O-antigen ligase-related" evidence="6">
    <location>
        <begin position="234"/>
        <end position="400"/>
    </location>
</feature>
<keyword evidence="2 5" id="KW-0812">Transmembrane</keyword>
<sequence>MAVRSLPLAGGWADLLREGIVGEGARNQMARVFVIVSLVPLAFNDLPSILPVGELSRDGFIYMVPFLTLYLMWSKDRIIIPTPLVYFVAAFSVIVLLGVAVNYNEIIDTHFKGRSGFSRVVTQGMSFAFGVLIAFVFYNLTLRGFVGSIVLGARAAILVMAAFGIIEVASWYSIPGLTQLHDLVSIVVHSGTPHYPQRLRSTAFEVSWTGVMLTFFFPFATINDGCRKKVILFYIAIVAFLVILSQSRTAMLVFGFQILLISWFYFRHRVDVLVHIVAGSSIAALLLVSNVKVYTLVTETAFNVVEYGRFSRSETAEENVSNITRSASISAGISMLLERPILGVGFAQFGFHYPRHLDADDFRSYEVRAAVKDNDQWPPSYSLHARMLAETGIVGYLAWLGFIVVYLIRSLHRTFRVQDSSTSVHLGIAMTLSGWLLLGFSIDSFRFFGGWIAVGVALALQTAGSFSYRRWSAG</sequence>
<feature type="transmembrane region" description="Helical" evidence="5">
    <location>
        <begin position="203"/>
        <end position="222"/>
    </location>
</feature>
<dbReference type="PANTHER" id="PTHR37422">
    <property type="entry name" value="TEICHURONIC ACID BIOSYNTHESIS PROTEIN TUAE"/>
    <property type="match status" value="1"/>
</dbReference>
<evidence type="ECO:0000313" key="7">
    <source>
        <dbReference type="EMBL" id="MBL0407454.1"/>
    </source>
</evidence>
<dbReference type="InterPro" id="IPR051533">
    <property type="entry name" value="WaaL-like"/>
</dbReference>
<evidence type="ECO:0000256" key="4">
    <source>
        <dbReference type="ARBA" id="ARBA00023136"/>
    </source>
</evidence>
<comment type="caution">
    <text evidence="7">The sequence shown here is derived from an EMBL/GenBank/DDBJ whole genome shotgun (WGS) entry which is preliminary data.</text>
</comment>
<dbReference type="AlphaFoldDB" id="A0A936ZML0"/>
<dbReference type="GO" id="GO:0016020">
    <property type="term" value="C:membrane"/>
    <property type="evidence" value="ECO:0007669"/>
    <property type="project" value="UniProtKB-SubCell"/>
</dbReference>
<dbReference type="EMBL" id="JAEQMY010000083">
    <property type="protein sequence ID" value="MBL0407454.1"/>
    <property type="molecule type" value="Genomic_DNA"/>
</dbReference>
<accession>A0A936ZML0</accession>
<dbReference type="Pfam" id="PF04932">
    <property type="entry name" value="Wzy_C"/>
    <property type="match status" value="1"/>
</dbReference>
<feature type="transmembrane region" description="Helical" evidence="5">
    <location>
        <begin position="273"/>
        <end position="291"/>
    </location>
</feature>
<evidence type="ECO:0000256" key="2">
    <source>
        <dbReference type="ARBA" id="ARBA00022692"/>
    </source>
</evidence>
<feature type="transmembrane region" description="Helical" evidence="5">
    <location>
        <begin position="423"/>
        <end position="442"/>
    </location>
</feature>
<dbReference type="RefSeq" id="WP_202064716.1">
    <property type="nucleotide sequence ID" value="NZ_JAEQMY010000083.1"/>
</dbReference>
<feature type="transmembrane region" description="Helical" evidence="5">
    <location>
        <begin position="229"/>
        <end position="244"/>
    </location>
</feature>
<organism evidence="7 8">
    <name type="scientific">Microvirga aerilata</name>
    <dbReference type="NCBI Taxonomy" id="670292"/>
    <lineage>
        <taxon>Bacteria</taxon>
        <taxon>Pseudomonadati</taxon>
        <taxon>Pseudomonadota</taxon>
        <taxon>Alphaproteobacteria</taxon>
        <taxon>Hyphomicrobiales</taxon>
        <taxon>Methylobacteriaceae</taxon>
        <taxon>Microvirga</taxon>
    </lineage>
</organism>
<feature type="transmembrane region" description="Helical" evidence="5">
    <location>
        <begin position="84"/>
        <end position="103"/>
    </location>
</feature>
<dbReference type="InterPro" id="IPR007016">
    <property type="entry name" value="O-antigen_ligase-rel_domated"/>
</dbReference>
<keyword evidence="4 5" id="KW-0472">Membrane</keyword>
<proteinExistence type="predicted"/>
<feature type="transmembrane region" description="Helical" evidence="5">
    <location>
        <begin position="448"/>
        <end position="468"/>
    </location>
</feature>
<keyword evidence="8" id="KW-1185">Reference proteome</keyword>
<evidence type="ECO:0000256" key="3">
    <source>
        <dbReference type="ARBA" id="ARBA00022989"/>
    </source>
</evidence>
<reference evidence="7" key="1">
    <citation type="submission" date="2021-01" db="EMBL/GenBank/DDBJ databases">
        <title>Microvirga sp.</title>
        <authorList>
            <person name="Kim M.K."/>
        </authorList>
    </citation>
    <scope>NUCLEOTIDE SEQUENCE</scope>
    <source>
        <strain evidence="7">5420S-16</strain>
    </source>
</reference>
<name>A0A936ZML0_9HYPH</name>
<evidence type="ECO:0000256" key="1">
    <source>
        <dbReference type="ARBA" id="ARBA00004141"/>
    </source>
</evidence>
<feature type="transmembrane region" description="Helical" evidence="5">
    <location>
        <begin position="393"/>
        <end position="411"/>
    </location>
</feature>
<comment type="subcellular location">
    <subcellularLocation>
        <location evidence="1">Membrane</location>
        <topology evidence="1">Multi-pass membrane protein</topology>
    </subcellularLocation>
</comment>
<dbReference type="GO" id="GO:0016874">
    <property type="term" value="F:ligase activity"/>
    <property type="evidence" value="ECO:0007669"/>
    <property type="project" value="UniProtKB-KW"/>
</dbReference>